<reference evidence="4 5" key="1">
    <citation type="journal article" date="2023" name="Microbiol. Resour. Announc.">
        <title>Complete Genome Sequence of Imperialibacter roseus strain P4T.</title>
        <authorList>
            <person name="Tizabi D.R."/>
            <person name="Bachvaroff T."/>
            <person name="Hill R.T."/>
        </authorList>
    </citation>
    <scope>NUCLEOTIDE SEQUENCE [LARGE SCALE GENOMIC DNA]</scope>
    <source>
        <strain evidence="4 5">P4T</strain>
    </source>
</reference>
<evidence type="ECO:0000313" key="4">
    <source>
        <dbReference type="EMBL" id="WOK07167.1"/>
    </source>
</evidence>
<dbReference type="SUPFAM" id="SSF52172">
    <property type="entry name" value="CheY-like"/>
    <property type="match status" value="1"/>
</dbReference>
<dbReference type="PROSITE" id="PS50930">
    <property type="entry name" value="HTH_LYTTR"/>
    <property type="match status" value="1"/>
</dbReference>
<organism evidence="4 5">
    <name type="scientific">Imperialibacter roseus</name>
    <dbReference type="NCBI Taxonomy" id="1324217"/>
    <lineage>
        <taxon>Bacteria</taxon>
        <taxon>Pseudomonadati</taxon>
        <taxon>Bacteroidota</taxon>
        <taxon>Cytophagia</taxon>
        <taxon>Cytophagales</taxon>
        <taxon>Flammeovirgaceae</taxon>
        <taxon>Imperialibacter</taxon>
    </lineage>
</organism>
<dbReference type="Proteomes" id="UP001302349">
    <property type="component" value="Chromosome"/>
</dbReference>
<dbReference type="PANTHER" id="PTHR37299:SF1">
    <property type="entry name" value="STAGE 0 SPORULATION PROTEIN A HOMOLOG"/>
    <property type="match status" value="1"/>
</dbReference>
<protein>
    <submittedName>
        <fullName evidence="4">LytTR family DNA-binding domain-containing protein</fullName>
    </submittedName>
</protein>
<evidence type="ECO:0000259" key="3">
    <source>
        <dbReference type="PROSITE" id="PS50930"/>
    </source>
</evidence>
<dbReference type="Pfam" id="PF04397">
    <property type="entry name" value="LytTR"/>
    <property type="match status" value="1"/>
</dbReference>
<keyword evidence="5" id="KW-1185">Reference proteome</keyword>
<evidence type="ECO:0000313" key="5">
    <source>
        <dbReference type="Proteomes" id="UP001302349"/>
    </source>
</evidence>
<feature type="modified residue" description="4-aspartylphosphate" evidence="1">
    <location>
        <position position="59"/>
    </location>
</feature>
<dbReference type="Gene3D" id="3.40.50.2300">
    <property type="match status" value="1"/>
</dbReference>
<dbReference type="RefSeq" id="WP_317489853.1">
    <property type="nucleotide sequence ID" value="NZ_CP136051.1"/>
</dbReference>
<keyword evidence="4" id="KW-0238">DNA-binding</keyword>
<proteinExistence type="predicted"/>
<sequence>MSPSSKIRCIIVDDEELARALIKEYVSKIPTLELIGSFKSPLEAMELLQTTSVDLMFLDIQMPALTGIQFLKSLEKKPVVIFTTAYPEYALEGYELDVVDYLVKPVSIERFLHGVNKATKILHNKTGSSGTTSQPDFIVVHADHKIYRLPLADILYIEGLREYVSYFTADGKRIIALESLKRLEEILPAHMFMRVHKSYIVPINRVRVIEGNMVMIEKKGIPIGASYKEATLKALMPG</sequence>
<evidence type="ECO:0000259" key="2">
    <source>
        <dbReference type="PROSITE" id="PS50110"/>
    </source>
</evidence>
<gene>
    <name evidence="4" type="ORF">RT717_00845</name>
</gene>
<dbReference type="InterPro" id="IPR001789">
    <property type="entry name" value="Sig_transdc_resp-reg_receiver"/>
</dbReference>
<dbReference type="SMART" id="SM00448">
    <property type="entry name" value="REC"/>
    <property type="match status" value="1"/>
</dbReference>
<dbReference type="EMBL" id="CP136051">
    <property type="protein sequence ID" value="WOK07167.1"/>
    <property type="molecule type" value="Genomic_DNA"/>
</dbReference>
<keyword evidence="1" id="KW-0597">Phosphoprotein</keyword>
<evidence type="ECO:0000256" key="1">
    <source>
        <dbReference type="PROSITE-ProRule" id="PRU00169"/>
    </source>
</evidence>
<dbReference type="Gene3D" id="2.40.50.1020">
    <property type="entry name" value="LytTr DNA-binding domain"/>
    <property type="match status" value="1"/>
</dbReference>
<dbReference type="Pfam" id="PF00072">
    <property type="entry name" value="Response_reg"/>
    <property type="match status" value="1"/>
</dbReference>
<name>A0ABZ0IRP7_9BACT</name>
<accession>A0ABZ0IRP7</accession>
<feature type="domain" description="HTH LytTR-type" evidence="3">
    <location>
        <begin position="138"/>
        <end position="210"/>
    </location>
</feature>
<dbReference type="InterPro" id="IPR007492">
    <property type="entry name" value="LytTR_DNA-bd_dom"/>
</dbReference>
<dbReference type="InterPro" id="IPR011006">
    <property type="entry name" value="CheY-like_superfamily"/>
</dbReference>
<dbReference type="PROSITE" id="PS50110">
    <property type="entry name" value="RESPONSE_REGULATORY"/>
    <property type="match status" value="1"/>
</dbReference>
<feature type="domain" description="Response regulatory" evidence="2">
    <location>
        <begin position="8"/>
        <end position="119"/>
    </location>
</feature>
<dbReference type="SMART" id="SM00850">
    <property type="entry name" value="LytTR"/>
    <property type="match status" value="1"/>
</dbReference>
<dbReference type="PANTHER" id="PTHR37299">
    <property type="entry name" value="TRANSCRIPTIONAL REGULATOR-RELATED"/>
    <property type="match status" value="1"/>
</dbReference>
<dbReference type="GO" id="GO:0003677">
    <property type="term" value="F:DNA binding"/>
    <property type="evidence" value="ECO:0007669"/>
    <property type="project" value="UniProtKB-KW"/>
</dbReference>
<dbReference type="InterPro" id="IPR046947">
    <property type="entry name" value="LytR-like"/>
</dbReference>